<dbReference type="InterPro" id="IPR013154">
    <property type="entry name" value="ADH-like_N"/>
</dbReference>
<dbReference type="PANTHER" id="PTHR45033">
    <property type="match status" value="1"/>
</dbReference>
<organism evidence="2 3">
    <name type="scientific">Xanthobacter tagetidis</name>
    <dbReference type="NCBI Taxonomy" id="60216"/>
    <lineage>
        <taxon>Bacteria</taxon>
        <taxon>Pseudomonadati</taxon>
        <taxon>Pseudomonadota</taxon>
        <taxon>Alphaproteobacteria</taxon>
        <taxon>Hyphomicrobiales</taxon>
        <taxon>Xanthobacteraceae</taxon>
        <taxon>Xanthobacter</taxon>
    </lineage>
</organism>
<dbReference type="InterPro" id="IPR011032">
    <property type="entry name" value="GroES-like_sf"/>
</dbReference>
<dbReference type="Pfam" id="PF08240">
    <property type="entry name" value="ADH_N"/>
    <property type="match status" value="1"/>
</dbReference>
<evidence type="ECO:0000259" key="1">
    <source>
        <dbReference type="SMART" id="SM00829"/>
    </source>
</evidence>
<dbReference type="InterPro" id="IPR020843">
    <property type="entry name" value="ER"/>
</dbReference>
<keyword evidence="3" id="KW-1185">Reference proteome</keyword>
<dbReference type="Proteomes" id="UP000269692">
    <property type="component" value="Unassembled WGS sequence"/>
</dbReference>
<evidence type="ECO:0000313" key="3">
    <source>
        <dbReference type="Proteomes" id="UP000269692"/>
    </source>
</evidence>
<dbReference type="InterPro" id="IPR013149">
    <property type="entry name" value="ADH-like_C"/>
</dbReference>
<feature type="domain" description="Enoyl reductase (ER)" evidence="1">
    <location>
        <begin position="13"/>
        <end position="317"/>
    </location>
</feature>
<dbReference type="Gene3D" id="3.90.180.10">
    <property type="entry name" value="Medium-chain alcohol dehydrogenases, catalytic domain"/>
    <property type="match status" value="1"/>
</dbReference>
<gene>
    <name evidence="2" type="ORF">D9R14_10410</name>
</gene>
<dbReference type="InterPro" id="IPR052711">
    <property type="entry name" value="Zinc_ADH-like"/>
</dbReference>
<dbReference type="SUPFAM" id="SSF50129">
    <property type="entry name" value="GroES-like"/>
    <property type="match status" value="1"/>
</dbReference>
<reference evidence="2 3" key="1">
    <citation type="submission" date="2018-10" db="EMBL/GenBank/DDBJ databases">
        <title>Xanthobacter tagetidis genome sequencing and assembly.</title>
        <authorList>
            <person name="Maclea K.S."/>
            <person name="Goen A.E."/>
            <person name="Fatima S.A."/>
        </authorList>
    </citation>
    <scope>NUCLEOTIDE SEQUENCE [LARGE SCALE GENOMIC DNA]</scope>
    <source>
        <strain evidence="2 3">ATCC 700314</strain>
    </source>
</reference>
<name>A0A3L7AEV5_9HYPH</name>
<dbReference type="EMBL" id="RCTF01000007">
    <property type="protein sequence ID" value="RLP78787.1"/>
    <property type="molecule type" value="Genomic_DNA"/>
</dbReference>
<dbReference type="OrthoDB" id="9787435at2"/>
<proteinExistence type="predicted"/>
<dbReference type="SUPFAM" id="SSF51735">
    <property type="entry name" value="NAD(P)-binding Rossmann-fold domains"/>
    <property type="match status" value="1"/>
</dbReference>
<dbReference type="Pfam" id="PF00107">
    <property type="entry name" value="ADH_zinc_N"/>
    <property type="match status" value="1"/>
</dbReference>
<evidence type="ECO:0000313" key="2">
    <source>
        <dbReference type="EMBL" id="RLP78787.1"/>
    </source>
</evidence>
<dbReference type="AlphaFoldDB" id="A0A3L7AEV5"/>
<dbReference type="GO" id="GO:0016491">
    <property type="term" value="F:oxidoreductase activity"/>
    <property type="evidence" value="ECO:0007669"/>
    <property type="project" value="InterPro"/>
</dbReference>
<accession>A0A3L7AEV5</accession>
<protein>
    <submittedName>
        <fullName evidence="2">Zn-dependent oxidoreductase</fullName>
    </submittedName>
</protein>
<dbReference type="InterPro" id="IPR036291">
    <property type="entry name" value="NAD(P)-bd_dom_sf"/>
</dbReference>
<sequence length="319" mass="33126">MLAAYAAHFDPGHPLAGLKVGPRPVPEPPEGWARVKVVAASLNHHDLWSLKGGEAMRQRGGAGLSEADLPRILGMDAAGITEEGEEVILHPLIARPAFGVLSGRYDGTFAEQVCVPRANLVAKPAVLGFEEAACLPTAWLTAWRMLFEKARVPPGGAILVQGASGGLSTALVMLAKASGLRVYVTGRSEASRAFGLAIGADAAVEMGGRLPERVDAAMDSVGPATWDHSLKCLKRGGVMVVPGGTTGYRASVDIARLFTMDLSIVGSAMGSRAQLEELVAFCAAHGLRPPVAQAFALAEAAAAFEALERGAAGKIILRP</sequence>
<comment type="caution">
    <text evidence="2">The sequence shown here is derived from an EMBL/GenBank/DDBJ whole genome shotgun (WGS) entry which is preliminary data.</text>
</comment>
<dbReference type="PANTHER" id="PTHR45033:SF3">
    <property type="entry name" value="DEHYDROGENASE, PUTATIVE (AFU_ORTHOLOGUE AFUA_2G13270)-RELATED"/>
    <property type="match status" value="1"/>
</dbReference>
<dbReference type="RefSeq" id="WP_121623380.1">
    <property type="nucleotide sequence ID" value="NZ_JACIIW010000005.1"/>
</dbReference>
<dbReference type="SMART" id="SM00829">
    <property type="entry name" value="PKS_ER"/>
    <property type="match status" value="1"/>
</dbReference>